<gene>
    <name evidence="1" type="ORF">EH244_15515</name>
</gene>
<proteinExistence type="predicted"/>
<evidence type="ECO:0000313" key="1">
    <source>
        <dbReference type="EMBL" id="RRH87467.1"/>
    </source>
</evidence>
<name>A0A3P3EMI3_9BURK</name>
<dbReference type="EMBL" id="RQXU01000008">
    <property type="protein sequence ID" value="RRH87467.1"/>
    <property type="molecule type" value="Genomic_DNA"/>
</dbReference>
<accession>A0A3P3EMI3</accession>
<protein>
    <submittedName>
        <fullName evidence="1">Uncharacterized protein</fullName>
    </submittedName>
</protein>
<reference evidence="1 2" key="1">
    <citation type="submission" date="2018-11" db="EMBL/GenBank/DDBJ databases">
        <title>The genome of Variovorax sp T529.</title>
        <authorList>
            <person name="Gao J."/>
        </authorList>
    </citation>
    <scope>NUCLEOTIDE SEQUENCE [LARGE SCALE GENOMIC DNA]</scope>
    <source>
        <strain evidence="1 2">T529</strain>
    </source>
</reference>
<comment type="caution">
    <text evidence="1">The sequence shown here is derived from an EMBL/GenBank/DDBJ whole genome shotgun (WGS) entry which is preliminary data.</text>
</comment>
<dbReference type="Proteomes" id="UP000271590">
    <property type="component" value="Unassembled WGS sequence"/>
</dbReference>
<dbReference type="AlphaFoldDB" id="A0A3P3EMI3"/>
<evidence type="ECO:0000313" key="2">
    <source>
        <dbReference type="Proteomes" id="UP000271590"/>
    </source>
</evidence>
<dbReference type="RefSeq" id="WP_124959257.1">
    <property type="nucleotide sequence ID" value="NZ_RQXU01000008.1"/>
</dbReference>
<organism evidence="1 2">
    <name type="scientific">Variovorax beijingensis</name>
    <dbReference type="NCBI Taxonomy" id="2496117"/>
    <lineage>
        <taxon>Bacteria</taxon>
        <taxon>Pseudomonadati</taxon>
        <taxon>Pseudomonadota</taxon>
        <taxon>Betaproteobacteria</taxon>
        <taxon>Burkholderiales</taxon>
        <taxon>Comamonadaceae</taxon>
        <taxon>Variovorax</taxon>
    </lineage>
</organism>
<sequence>MSQTEFFTEPATILRMPSWLGNHEDRELPLAPGDYKVTPGERWTVTSLKDGSTVYSGIGPVEVLRDARVDGKHCHD</sequence>